<accession>A0A5B9M425</accession>
<dbReference type="Gene3D" id="2.40.128.130">
    <property type="entry name" value="Autotransporter beta-domain"/>
    <property type="match status" value="1"/>
</dbReference>
<evidence type="ECO:0000313" key="3">
    <source>
        <dbReference type="EMBL" id="QEF95968.1"/>
    </source>
</evidence>
<evidence type="ECO:0000259" key="2">
    <source>
        <dbReference type="PROSITE" id="PS51208"/>
    </source>
</evidence>
<dbReference type="Proteomes" id="UP000318709">
    <property type="component" value="Chromosome"/>
</dbReference>
<reference evidence="3 4" key="1">
    <citation type="submission" date="2019-03" db="EMBL/GenBank/DDBJ databases">
        <title>The complete genome sequence of Swingsia_sp. F3b2 LMG30590(T).</title>
        <authorList>
            <person name="Chua K.-O."/>
            <person name="Chan K.-G."/>
            <person name="See-Too W.-S."/>
        </authorList>
    </citation>
    <scope>NUCLEOTIDE SEQUENCE [LARGE SCALE GENOMIC DNA]</scope>
    <source>
        <strain evidence="3 4">F3b2</strain>
    </source>
</reference>
<dbReference type="SMART" id="SM00869">
    <property type="entry name" value="Autotransporter"/>
    <property type="match status" value="1"/>
</dbReference>
<gene>
    <name evidence="3" type="ORF">E3E12_08625</name>
</gene>
<dbReference type="AlphaFoldDB" id="A0A5B9M425"/>
<dbReference type="OrthoDB" id="9804931at2"/>
<dbReference type="Pfam" id="PF03797">
    <property type="entry name" value="Autotransporter"/>
    <property type="match status" value="1"/>
</dbReference>
<dbReference type="InterPro" id="IPR005546">
    <property type="entry name" value="Autotransporte_beta"/>
</dbReference>
<keyword evidence="4" id="KW-1185">Reference proteome</keyword>
<evidence type="ECO:0000313" key="4">
    <source>
        <dbReference type="Proteomes" id="UP000318709"/>
    </source>
</evidence>
<proteinExistence type="predicted"/>
<dbReference type="EMBL" id="CP038231">
    <property type="protein sequence ID" value="QEF95968.1"/>
    <property type="molecule type" value="Genomic_DNA"/>
</dbReference>
<dbReference type="InterPro" id="IPR036709">
    <property type="entry name" value="Autotransporte_beta_dom_sf"/>
</dbReference>
<dbReference type="InterPro" id="IPR011050">
    <property type="entry name" value="Pectin_lyase_fold/virulence"/>
</dbReference>
<dbReference type="NCBIfam" id="TIGR02601">
    <property type="entry name" value="autotrns_rpt"/>
    <property type="match status" value="1"/>
</dbReference>
<dbReference type="SUPFAM" id="SSF51126">
    <property type="entry name" value="Pectin lyase-like"/>
    <property type="match status" value="1"/>
</dbReference>
<organism evidence="3 4">
    <name type="scientific">Formicincola oecophyllae</name>
    <dbReference type="NCBI Taxonomy" id="2558361"/>
    <lineage>
        <taxon>Bacteria</taxon>
        <taxon>Pseudomonadati</taxon>
        <taxon>Pseudomonadota</taxon>
        <taxon>Alphaproteobacteria</taxon>
        <taxon>Acetobacterales</taxon>
        <taxon>Acetobacteraceae</taxon>
        <taxon>Formicincola</taxon>
    </lineage>
</organism>
<evidence type="ECO:0000256" key="1">
    <source>
        <dbReference type="ARBA" id="ARBA00022729"/>
    </source>
</evidence>
<dbReference type="KEGG" id="swf:E3E12_08625"/>
<keyword evidence="1" id="KW-0732">Signal</keyword>
<name>A0A5B9M425_9PROT</name>
<dbReference type="InterPro" id="IPR013425">
    <property type="entry name" value="Autotrns_rpt"/>
</dbReference>
<dbReference type="PROSITE" id="PS51208">
    <property type="entry name" value="AUTOTRANSPORTER"/>
    <property type="match status" value="1"/>
</dbReference>
<protein>
    <submittedName>
        <fullName evidence="3">Autotransporter domain-containing protein</fullName>
    </submittedName>
</protein>
<feature type="domain" description="Autotransporter" evidence="2">
    <location>
        <begin position="357"/>
        <end position="660"/>
    </location>
</feature>
<sequence>MGAGKLVKDGAQTITLGDRNTYTGGTDIKAGGLTGSTASFGTGLINVDKGAALTLDQEDQAGLFANTLSGEGQFNKTGAALVAYAGDGSAFAGHTDVQAGELDVMGNLGQSAITVEQGATLSGMGTVGGGDIFGTLAPGQSPAGLGYGTMKLNGDTVMEEGSTLAANVTAYPQASMAEVKGAFTIKDGSTLAVTASKEASLAVGQAYEIVHATQGVNGTFASYDQTGLIASHDLLETAGPHYTANDVQITLNYNGNSFATDANTRDRKASGHGLDGLYHAGRGASLTNLVAGLSNDQRMHALDALDGEIMADSRTAMVNDAFYLRDTVINRLDCATSDLRRQAMGEKGKESGYCDVDPNRRLTVWGTVYGSRGQQSGHGGYDIATHMSDSSVGWIGGADALIGDSAKGDQQWRIGGMLAYGRNMFSNKGGRNSYGTSNNVSIGAYAGTGFKVGGINKDAIITLKLGATYSWDVIHTHRSIRFTGFSQHTSGGQLGGTGQVFAESGYKFMAYAGHHAVELEPFVRMTYLNYQSGNFRERGSIAALQGHGRDSSMGFSTFGFKAATNFRALGIDFTPHMTAAYRYAFGKVNSTLHERFRAAGGGAGWDMSVIGTPVSTNTALLETGIAAHLTNRIDLDVNYIGQYGNHMITSGGTGSLKIHF</sequence>
<dbReference type="SUPFAM" id="SSF103515">
    <property type="entry name" value="Autotransporter"/>
    <property type="match status" value="1"/>
</dbReference>